<accession>A0A931GAB5</accession>
<reference evidence="5 6" key="1">
    <citation type="submission" date="2020-11" db="EMBL/GenBank/DDBJ databases">
        <title>Arthrobacter antarcticus sp. nov., isolated from Antarctic Soil.</title>
        <authorList>
            <person name="Li J."/>
        </authorList>
    </citation>
    <scope>NUCLEOTIDE SEQUENCE [LARGE SCALE GENOMIC DNA]</scope>
    <source>
        <strain evidence="5 6">Z1-20</strain>
    </source>
</reference>
<dbReference type="InterPro" id="IPR029063">
    <property type="entry name" value="SAM-dependent_MTases_sf"/>
</dbReference>
<feature type="binding site" evidence="2">
    <location>
        <position position="77"/>
    </location>
    <ligand>
        <name>S-adenosyl-L-methionine</name>
        <dbReference type="ChEBI" id="CHEBI:59789"/>
    </ligand>
</feature>
<dbReference type="CDD" id="cd02440">
    <property type="entry name" value="AdoMet_MTases"/>
    <property type="match status" value="1"/>
</dbReference>
<comment type="caution">
    <text evidence="5">The sequence shown here is derived from an EMBL/GenBank/DDBJ whole genome shotgun (WGS) entry which is preliminary data.</text>
</comment>
<dbReference type="InterPro" id="IPR048647">
    <property type="entry name" value="RlmA_N"/>
</dbReference>
<evidence type="ECO:0000256" key="2">
    <source>
        <dbReference type="PIRSR" id="PIRSR018249-2"/>
    </source>
</evidence>
<dbReference type="RefSeq" id="WP_196396509.1">
    <property type="nucleotide sequence ID" value="NZ_JADNYM010000010.1"/>
</dbReference>
<keyword evidence="5" id="KW-0808">Transferase</keyword>
<keyword evidence="6" id="KW-1185">Reference proteome</keyword>
<dbReference type="Gene3D" id="3.40.50.150">
    <property type="entry name" value="Vaccinia Virus protein VP39"/>
    <property type="match status" value="1"/>
</dbReference>
<dbReference type="GO" id="GO:0032259">
    <property type="term" value="P:methylation"/>
    <property type="evidence" value="ECO:0007669"/>
    <property type="project" value="UniProtKB-KW"/>
</dbReference>
<feature type="binding site" evidence="2">
    <location>
        <position position="210"/>
    </location>
    <ligand>
        <name>S-adenosyl-L-methionine</name>
        <dbReference type="ChEBI" id="CHEBI:59789"/>
    </ligand>
</feature>
<dbReference type="Proteomes" id="UP000655366">
    <property type="component" value="Unassembled WGS sequence"/>
</dbReference>
<evidence type="ECO:0000256" key="1">
    <source>
        <dbReference type="PIRSR" id="PIRSR018249-1"/>
    </source>
</evidence>
<feature type="binding site" evidence="1">
    <location>
        <position position="37"/>
    </location>
    <ligand>
        <name>Zn(2+)</name>
        <dbReference type="ChEBI" id="CHEBI:29105"/>
    </ligand>
</feature>
<dbReference type="EMBL" id="JADNYM010000010">
    <property type="protein sequence ID" value="MBG0739557.1"/>
    <property type="molecule type" value="Genomic_DNA"/>
</dbReference>
<dbReference type="SUPFAM" id="SSF53335">
    <property type="entry name" value="S-adenosyl-L-methionine-dependent methyltransferases"/>
    <property type="match status" value="1"/>
</dbReference>
<feature type="signal peptide" evidence="3">
    <location>
        <begin position="1"/>
        <end position="19"/>
    </location>
</feature>
<dbReference type="AlphaFoldDB" id="A0A931GAB5"/>
<organism evidence="5 6">
    <name type="scientific">Arthrobacter terrae</name>
    <dbReference type="NCBI Taxonomy" id="2935737"/>
    <lineage>
        <taxon>Bacteria</taxon>
        <taxon>Bacillati</taxon>
        <taxon>Actinomycetota</taxon>
        <taxon>Actinomycetes</taxon>
        <taxon>Micrococcales</taxon>
        <taxon>Micrococcaceae</taxon>
        <taxon>Arthrobacter</taxon>
    </lineage>
</organism>
<gene>
    <name evidence="5" type="ORF">IV500_09185</name>
</gene>
<keyword evidence="1" id="KW-0479">Metal-binding</keyword>
<dbReference type="GO" id="GO:0008168">
    <property type="term" value="F:methyltransferase activity"/>
    <property type="evidence" value="ECO:0007669"/>
    <property type="project" value="UniProtKB-KW"/>
</dbReference>
<feature type="chain" id="PRO_5038524992" evidence="3">
    <location>
        <begin position="20"/>
        <end position="306"/>
    </location>
</feature>
<feature type="binding site" evidence="2">
    <location>
        <begin position="107"/>
        <end position="108"/>
    </location>
    <ligand>
        <name>S-adenosyl-L-methionine</name>
        <dbReference type="ChEBI" id="CHEBI:59789"/>
    </ligand>
</feature>
<evidence type="ECO:0000256" key="3">
    <source>
        <dbReference type="SAM" id="SignalP"/>
    </source>
</evidence>
<evidence type="ECO:0000313" key="5">
    <source>
        <dbReference type="EMBL" id="MBG0739557.1"/>
    </source>
</evidence>
<dbReference type="Pfam" id="PF21302">
    <property type="entry name" value="Zn_ribbon_RlmA"/>
    <property type="match status" value="1"/>
</dbReference>
<protein>
    <submittedName>
        <fullName evidence="5">SAM-dependent methyltransferase</fullName>
    </submittedName>
</protein>
<feature type="domain" description="23S rRNA (guanine(745)-N(1))-methyltransferase N-terminal" evidence="4">
    <location>
        <begin position="10"/>
        <end position="50"/>
    </location>
</feature>
<name>A0A931GAB5_9MICC</name>
<feature type="binding site" evidence="1">
    <location>
        <position position="33"/>
    </location>
    <ligand>
        <name>Zn(2+)</name>
        <dbReference type="ChEBI" id="CHEBI:29105"/>
    </ligand>
</feature>
<keyword evidence="3" id="KW-0732">Signal</keyword>
<proteinExistence type="predicted"/>
<keyword evidence="1" id="KW-0862">Zinc</keyword>
<sequence>MNRSGVAALLCPLCAGSFAVDLTAPAKPTALVCDSGHSFDIAKQGYVNFLTGPGTRFIPDSAAMAAARDEFLAAGHYLPLAQALATTILAISPGGGDPLVVDAGTGTGYYLNQLHRAAAEQTRSLGLANEPAGSAPASIGLDISKFALRRAARLNPDTVNVVWDVWQPLPIAAGTADVVIVVFAPRNPAEFARILKPRGALVVATPLPGHLAEIVGAAGLLGMQEDKQSALQASLAAHFAPGGITDVAHRLSLSPEDVFRIALMGPSGHHLDPVQLRDRVAALPQHTEVTARFRISTFCPHHTPAT</sequence>
<dbReference type="GO" id="GO:0046872">
    <property type="term" value="F:metal ion binding"/>
    <property type="evidence" value="ECO:0007669"/>
    <property type="project" value="UniProtKB-KW"/>
</dbReference>
<dbReference type="PIRSF" id="PIRSF018249">
    <property type="entry name" value="MyrA_prd"/>
    <property type="match status" value="1"/>
</dbReference>
<keyword evidence="5" id="KW-0489">Methyltransferase</keyword>
<evidence type="ECO:0000259" key="4">
    <source>
        <dbReference type="Pfam" id="PF21302"/>
    </source>
</evidence>
<keyword evidence="2" id="KW-0949">S-adenosyl-L-methionine</keyword>
<dbReference type="InterPro" id="IPR016718">
    <property type="entry name" value="rRNA_m1G-MeTrfase_A_prd"/>
</dbReference>
<evidence type="ECO:0000313" key="6">
    <source>
        <dbReference type="Proteomes" id="UP000655366"/>
    </source>
</evidence>